<dbReference type="Proteomes" id="UP001172386">
    <property type="component" value="Unassembled WGS sequence"/>
</dbReference>
<accession>A0ACC2ZX43</accession>
<sequence length="175" mass="19797">MSYSYVTAHTAWPTVTIIRPEIQHLISHFYVLLDIPSTTTGHRFADEVFTKDGVMFGMGPGFKGEGPSLRWGPAVEIRRSRENAWVDYVSRRHEILRVYAFDAAGLDLLVIGKVEMGLRNRKVVEEEFVARFVVDETTVIDQADAGAGASAHRARLKFSRVWSNMEPIMNALRED</sequence>
<evidence type="ECO:0000313" key="1">
    <source>
        <dbReference type="EMBL" id="KAJ9652194.1"/>
    </source>
</evidence>
<name>A0ACC2ZX43_9EURO</name>
<comment type="caution">
    <text evidence="1">The sequence shown here is derived from an EMBL/GenBank/DDBJ whole genome shotgun (WGS) entry which is preliminary data.</text>
</comment>
<gene>
    <name evidence="1" type="ORF">H2198_008538</name>
</gene>
<evidence type="ECO:0000313" key="2">
    <source>
        <dbReference type="Proteomes" id="UP001172386"/>
    </source>
</evidence>
<dbReference type="EMBL" id="JAPDRQ010000211">
    <property type="protein sequence ID" value="KAJ9652194.1"/>
    <property type="molecule type" value="Genomic_DNA"/>
</dbReference>
<keyword evidence="2" id="KW-1185">Reference proteome</keyword>
<proteinExistence type="predicted"/>
<organism evidence="1 2">
    <name type="scientific">Neophaeococcomyces mojaviensis</name>
    <dbReference type="NCBI Taxonomy" id="3383035"/>
    <lineage>
        <taxon>Eukaryota</taxon>
        <taxon>Fungi</taxon>
        <taxon>Dikarya</taxon>
        <taxon>Ascomycota</taxon>
        <taxon>Pezizomycotina</taxon>
        <taxon>Eurotiomycetes</taxon>
        <taxon>Chaetothyriomycetidae</taxon>
        <taxon>Chaetothyriales</taxon>
        <taxon>Chaetothyriales incertae sedis</taxon>
        <taxon>Neophaeococcomyces</taxon>
    </lineage>
</organism>
<protein>
    <submittedName>
        <fullName evidence="1">Uncharacterized protein</fullName>
    </submittedName>
</protein>
<reference evidence="1" key="1">
    <citation type="submission" date="2022-10" db="EMBL/GenBank/DDBJ databases">
        <title>Culturing micro-colonial fungi from biological soil crusts in the Mojave desert and describing Neophaeococcomyces mojavensis, and introducing the new genera and species Taxawa tesnikishii.</title>
        <authorList>
            <person name="Kurbessoian T."/>
            <person name="Stajich J.E."/>
        </authorList>
    </citation>
    <scope>NUCLEOTIDE SEQUENCE</scope>
    <source>
        <strain evidence="1">JES_112</strain>
    </source>
</reference>